<feature type="transmembrane region" description="Helical" evidence="7">
    <location>
        <begin position="53"/>
        <end position="74"/>
    </location>
</feature>
<keyword evidence="6 7" id="KW-0472">Membrane</keyword>
<dbReference type="GO" id="GO:0045454">
    <property type="term" value="P:cell redox homeostasis"/>
    <property type="evidence" value="ECO:0007669"/>
    <property type="project" value="InterPro"/>
</dbReference>
<dbReference type="SMART" id="SM00382">
    <property type="entry name" value="AAA"/>
    <property type="match status" value="1"/>
</dbReference>
<dbReference type="RefSeq" id="WP_073433546.1">
    <property type="nucleotide sequence ID" value="NZ_BJXU01000005.1"/>
</dbReference>
<dbReference type="InterPro" id="IPR014223">
    <property type="entry name" value="ABC_CydC/D"/>
</dbReference>
<dbReference type="GO" id="GO:0140359">
    <property type="term" value="F:ABC-type transporter activity"/>
    <property type="evidence" value="ECO:0007669"/>
    <property type="project" value="InterPro"/>
</dbReference>
<dbReference type="EMBL" id="BJXU01000005">
    <property type="protein sequence ID" value="GEN22248.1"/>
    <property type="molecule type" value="Genomic_DNA"/>
</dbReference>
<evidence type="ECO:0000256" key="5">
    <source>
        <dbReference type="ARBA" id="ARBA00022989"/>
    </source>
</evidence>
<dbReference type="PROSITE" id="PS00211">
    <property type="entry name" value="ABC_TRANSPORTER_1"/>
    <property type="match status" value="1"/>
</dbReference>
<dbReference type="GO" id="GO:0016887">
    <property type="term" value="F:ATP hydrolysis activity"/>
    <property type="evidence" value="ECO:0007669"/>
    <property type="project" value="InterPro"/>
</dbReference>
<dbReference type="STRING" id="44933.SAMN05660971_00653"/>
<keyword evidence="4 11" id="KW-0067">ATP-binding</keyword>
<evidence type="ECO:0000313" key="10">
    <source>
        <dbReference type="EMBL" id="GEN22248.1"/>
    </source>
</evidence>
<dbReference type="Pfam" id="PF00664">
    <property type="entry name" value="ABC_membrane"/>
    <property type="match status" value="1"/>
</dbReference>
<protein>
    <submittedName>
        <fullName evidence="11">ATP-binding cassette, subfamily C, CydC</fullName>
    </submittedName>
    <submittedName>
        <fullName evidence="10">Cysteine/glutathione ABC transporter ATP-binding protein/permease CydC</fullName>
    </submittedName>
</protein>
<dbReference type="SUPFAM" id="SSF90123">
    <property type="entry name" value="ABC transporter transmembrane region"/>
    <property type="match status" value="1"/>
</dbReference>
<keyword evidence="3" id="KW-0547">Nucleotide-binding</keyword>
<dbReference type="GO" id="GO:0005886">
    <property type="term" value="C:plasma membrane"/>
    <property type="evidence" value="ECO:0007669"/>
    <property type="project" value="UniProtKB-SubCell"/>
</dbReference>
<dbReference type="PROSITE" id="PS50929">
    <property type="entry name" value="ABC_TM1F"/>
    <property type="match status" value="1"/>
</dbReference>
<accession>A0A1M7AV53</accession>
<name>A0A1M7AV53_9GAMM</name>
<comment type="subcellular location">
    <subcellularLocation>
        <location evidence="1">Cell membrane</location>
        <topology evidence="1">Multi-pass membrane protein</topology>
    </subcellularLocation>
</comment>
<proteinExistence type="predicted"/>
<feature type="transmembrane region" description="Helical" evidence="7">
    <location>
        <begin position="179"/>
        <end position="200"/>
    </location>
</feature>
<dbReference type="InterPro" id="IPR039421">
    <property type="entry name" value="Type_1_exporter"/>
</dbReference>
<evidence type="ECO:0000256" key="4">
    <source>
        <dbReference type="ARBA" id="ARBA00022840"/>
    </source>
</evidence>
<dbReference type="AlphaFoldDB" id="A0A1M7AV53"/>
<dbReference type="EMBL" id="FRCA01000001">
    <property type="protein sequence ID" value="SHL46537.1"/>
    <property type="molecule type" value="Genomic_DNA"/>
</dbReference>
<feature type="domain" description="ABC transmembrane type-1" evidence="9">
    <location>
        <begin position="29"/>
        <end position="320"/>
    </location>
</feature>
<dbReference type="Gene3D" id="1.20.1560.10">
    <property type="entry name" value="ABC transporter type 1, transmembrane domain"/>
    <property type="match status" value="1"/>
</dbReference>
<dbReference type="Pfam" id="PF00005">
    <property type="entry name" value="ABC_tran"/>
    <property type="match status" value="1"/>
</dbReference>
<evidence type="ECO:0000256" key="1">
    <source>
        <dbReference type="ARBA" id="ARBA00004651"/>
    </source>
</evidence>
<dbReference type="GO" id="GO:0034775">
    <property type="term" value="P:glutathione transmembrane transport"/>
    <property type="evidence" value="ECO:0007669"/>
    <property type="project" value="InterPro"/>
</dbReference>
<dbReference type="InterPro" id="IPR036640">
    <property type="entry name" value="ABC1_TM_sf"/>
</dbReference>
<dbReference type="InterPro" id="IPR011527">
    <property type="entry name" value="ABC1_TM_dom"/>
</dbReference>
<sequence>MRESVTLVHIRTQLGPWLDLHMQRRGRLLVGMLLMLLTALSALGLLAVSGWFITASALTGAVLAMGGTAMLDVYTPGGAIRLFAVSRTVSRYIERLYNHDTILRLLADLRGRLFDALVRMDGERLSGRRASDWLNRLTADIDTLDALYLRLLAPPLVALLLSIALVALVGFWVPEAALWLGLALGVSWCWLTLGQARLGLTASRRRVQTLEELRSATMETLRGLAELEAYEALVRRREQLEGIEQRLLRDQWRLSIVAGIGNALAATAIGLCWVMVLVFAIPAFQAGAVSAPVMVMLPLAAMALSEGLTPLPAAFTQFGASLAAAERLNQIDECRSDEGHISDLPNGPLALSVEAVAHRYPGAMFQALEEVSLTLEPGQRVAVSGPSGAGKSTLLALISGQMAVQQGRILLAGHDIASLSPQCLSSAVGCLTQQVDLFDARIADNLWIADPEASEQRLWQALEAVDLADWAASLEEGLATRLGEGGRQLSGGQARRMALARLWLSDPGLVVLDEPFAGLDADTAERVRHGLEDWLAGRSVVYLVHEHDPSRPKPGMQGVTLGLELGLQDPLAWHDEAESVTM</sequence>
<evidence type="ECO:0000259" key="8">
    <source>
        <dbReference type="PROSITE" id="PS50893"/>
    </source>
</evidence>
<keyword evidence="13" id="KW-1185">Reference proteome</keyword>
<keyword evidence="5 7" id="KW-1133">Transmembrane helix</keyword>
<dbReference type="GO" id="GO:0034040">
    <property type="term" value="F:ATPase-coupled lipid transmembrane transporter activity"/>
    <property type="evidence" value="ECO:0007669"/>
    <property type="project" value="TreeGrafter"/>
</dbReference>
<dbReference type="GO" id="GO:0005524">
    <property type="term" value="F:ATP binding"/>
    <property type="evidence" value="ECO:0007669"/>
    <property type="project" value="UniProtKB-KW"/>
</dbReference>
<feature type="transmembrane region" description="Helical" evidence="7">
    <location>
        <begin position="256"/>
        <end position="281"/>
    </location>
</feature>
<evidence type="ECO:0000256" key="7">
    <source>
        <dbReference type="SAM" id="Phobius"/>
    </source>
</evidence>
<reference evidence="11 12" key="1">
    <citation type="submission" date="2016-11" db="EMBL/GenBank/DDBJ databases">
        <authorList>
            <person name="Jaros S."/>
            <person name="Januszkiewicz K."/>
            <person name="Wedrychowicz H."/>
        </authorList>
    </citation>
    <scope>NUCLEOTIDE SEQUENCE [LARGE SCALE GENOMIC DNA]</scope>
    <source>
        <strain evidence="11 12">DSM 4740</strain>
    </source>
</reference>
<dbReference type="InterPro" id="IPR017871">
    <property type="entry name" value="ABC_transporter-like_CS"/>
</dbReference>
<reference evidence="10 13" key="2">
    <citation type="submission" date="2019-07" db="EMBL/GenBank/DDBJ databases">
        <title>Whole genome shotgun sequence of Halomonas cupida NBRC 102219.</title>
        <authorList>
            <person name="Hosoyama A."/>
            <person name="Uohara A."/>
            <person name="Ohji S."/>
            <person name="Ichikawa N."/>
        </authorList>
    </citation>
    <scope>NUCLEOTIDE SEQUENCE [LARGE SCALE GENOMIC DNA]</scope>
    <source>
        <strain evidence="10 13">NBRC 102219</strain>
    </source>
</reference>
<dbReference type="SUPFAM" id="SSF52540">
    <property type="entry name" value="P-loop containing nucleoside triphosphate hydrolases"/>
    <property type="match status" value="1"/>
</dbReference>
<dbReference type="PANTHER" id="PTHR24221">
    <property type="entry name" value="ATP-BINDING CASSETTE SUB-FAMILY B"/>
    <property type="match status" value="1"/>
</dbReference>
<dbReference type="OrthoDB" id="6336411at2"/>
<dbReference type="InterPro" id="IPR027417">
    <property type="entry name" value="P-loop_NTPase"/>
</dbReference>
<dbReference type="Gene3D" id="3.40.50.300">
    <property type="entry name" value="P-loop containing nucleotide triphosphate hydrolases"/>
    <property type="match status" value="1"/>
</dbReference>
<evidence type="ECO:0000256" key="6">
    <source>
        <dbReference type="ARBA" id="ARBA00023136"/>
    </source>
</evidence>
<feature type="domain" description="ABC transporter" evidence="8">
    <location>
        <begin position="351"/>
        <end position="582"/>
    </location>
</feature>
<keyword evidence="2 7" id="KW-0812">Transmembrane</keyword>
<evidence type="ECO:0000313" key="11">
    <source>
        <dbReference type="EMBL" id="SHL46537.1"/>
    </source>
</evidence>
<evidence type="ECO:0000313" key="12">
    <source>
        <dbReference type="Proteomes" id="UP000184123"/>
    </source>
</evidence>
<evidence type="ECO:0000259" key="9">
    <source>
        <dbReference type="PROSITE" id="PS50929"/>
    </source>
</evidence>
<dbReference type="Proteomes" id="UP000184123">
    <property type="component" value="Unassembled WGS sequence"/>
</dbReference>
<feature type="transmembrane region" description="Helical" evidence="7">
    <location>
        <begin position="28"/>
        <end position="47"/>
    </location>
</feature>
<organism evidence="11 12">
    <name type="scientific">Halomonas cupida</name>
    <dbReference type="NCBI Taxonomy" id="44933"/>
    <lineage>
        <taxon>Bacteria</taxon>
        <taxon>Pseudomonadati</taxon>
        <taxon>Pseudomonadota</taxon>
        <taxon>Gammaproteobacteria</taxon>
        <taxon>Oceanospirillales</taxon>
        <taxon>Halomonadaceae</taxon>
        <taxon>Halomonas</taxon>
    </lineage>
</organism>
<evidence type="ECO:0000256" key="3">
    <source>
        <dbReference type="ARBA" id="ARBA00022741"/>
    </source>
</evidence>
<gene>
    <name evidence="10" type="primary">cydC</name>
    <name evidence="10" type="ORF">HCU01_01970</name>
    <name evidence="11" type="ORF">SAMN05660971_00653</name>
</gene>
<dbReference type="InterPro" id="IPR003439">
    <property type="entry name" value="ABC_transporter-like_ATP-bd"/>
</dbReference>
<evidence type="ECO:0000313" key="13">
    <source>
        <dbReference type="Proteomes" id="UP000321726"/>
    </source>
</evidence>
<feature type="transmembrane region" description="Helical" evidence="7">
    <location>
        <begin position="151"/>
        <end position="173"/>
    </location>
</feature>
<dbReference type="PROSITE" id="PS50893">
    <property type="entry name" value="ABC_TRANSPORTER_2"/>
    <property type="match status" value="1"/>
</dbReference>
<dbReference type="InterPro" id="IPR003593">
    <property type="entry name" value="AAA+_ATPase"/>
</dbReference>
<dbReference type="PANTHER" id="PTHR24221:SF653">
    <property type="entry name" value="TRANSPORT ATP-BINDING PROTEIN CYDC"/>
    <property type="match status" value="1"/>
</dbReference>
<dbReference type="Proteomes" id="UP000321726">
    <property type="component" value="Unassembled WGS sequence"/>
</dbReference>
<evidence type="ECO:0000256" key="2">
    <source>
        <dbReference type="ARBA" id="ARBA00022692"/>
    </source>
</evidence>
<dbReference type="NCBIfam" id="TIGR02868">
    <property type="entry name" value="CydC"/>
    <property type="match status" value="1"/>
</dbReference>